<accession>A0A1Q8YAY8</accession>
<comment type="caution">
    <text evidence="1">The sequence shown here is derived from an EMBL/GenBank/DDBJ whole genome shotgun (WGS) entry which is preliminary data.</text>
</comment>
<name>A0A1Q8YAY8_9BURK</name>
<keyword evidence="2" id="KW-1185">Reference proteome</keyword>
<evidence type="ECO:0000313" key="1">
    <source>
        <dbReference type="EMBL" id="OLP05157.1"/>
    </source>
</evidence>
<reference evidence="1 2" key="1">
    <citation type="submission" date="2017-01" db="EMBL/GenBank/DDBJ databases">
        <title>Genome sequence of Rhodoferax antarcticus ANT.BR, a psychrophilic purple nonsulfur bacterium from an Antarctic microbial mat.</title>
        <authorList>
            <person name="Baker J."/>
            <person name="Riester C."/>
            <person name="Skinner B."/>
            <person name="Newell A."/>
            <person name="Swingley W."/>
            <person name="Madigan M."/>
            <person name="Jung D."/>
            <person name="Asao M."/>
            <person name="Chen M."/>
            <person name="Loughlin P."/>
            <person name="Pan H."/>
            <person name="Lin S."/>
            <person name="Li N."/>
            <person name="Shaw J."/>
            <person name="Prado M."/>
            <person name="Sherman C."/>
            <person name="Li X."/>
            <person name="Tang J."/>
            <person name="Blankenship R."/>
            <person name="Zhao T."/>
            <person name="Touchman J."/>
            <person name="Sattley M."/>
        </authorList>
    </citation>
    <scope>NUCLEOTIDE SEQUENCE [LARGE SCALE GENOMIC DNA]</scope>
    <source>
        <strain evidence="1 2">ANT.BR</strain>
    </source>
</reference>
<gene>
    <name evidence="1" type="ORF">BLL52_3978</name>
</gene>
<evidence type="ECO:0000313" key="2">
    <source>
        <dbReference type="Proteomes" id="UP000185911"/>
    </source>
</evidence>
<proteinExistence type="predicted"/>
<protein>
    <submittedName>
        <fullName evidence="1">Uncharacterized protein</fullName>
    </submittedName>
</protein>
<sequence length="65" mass="7494">MPPEPDFQKLKRALAAHNRALTRIVNSGTLVTYFEVHHGGKKHWFRDLESVAAHHQTLEVLHDIK</sequence>
<dbReference type="Proteomes" id="UP000185911">
    <property type="component" value="Unassembled WGS sequence"/>
</dbReference>
<dbReference type="STRING" id="81479.RA876_13640"/>
<organism evidence="1 2">
    <name type="scientific">Rhodoferax antarcticus ANT.BR</name>
    <dbReference type="NCBI Taxonomy" id="1111071"/>
    <lineage>
        <taxon>Bacteria</taxon>
        <taxon>Pseudomonadati</taxon>
        <taxon>Pseudomonadota</taxon>
        <taxon>Betaproteobacteria</taxon>
        <taxon>Burkholderiales</taxon>
        <taxon>Comamonadaceae</taxon>
        <taxon>Rhodoferax</taxon>
    </lineage>
</organism>
<dbReference type="EMBL" id="MSYM01000018">
    <property type="protein sequence ID" value="OLP05157.1"/>
    <property type="molecule type" value="Genomic_DNA"/>
</dbReference>
<dbReference type="AlphaFoldDB" id="A0A1Q8YAY8"/>